<dbReference type="Proteomes" id="UP000004206">
    <property type="component" value="Unassembled WGS sequence"/>
</dbReference>
<proteinExistence type="predicted"/>
<evidence type="ECO:0000313" key="3">
    <source>
        <dbReference type="Proteomes" id="UP000004206"/>
    </source>
</evidence>
<comment type="caution">
    <text evidence="2">The sequence shown here is derived from an EMBL/GenBank/DDBJ whole genome shotgun (WGS) entry which is preliminary data.</text>
</comment>
<dbReference type="eggNOG" id="COG0419">
    <property type="taxonomic scope" value="Bacteria"/>
</dbReference>
<keyword evidence="3" id="KW-1185">Reference proteome</keyword>
<dbReference type="AlphaFoldDB" id="D3MR28"/>
<organism evidence="2 3">
    <name type="scientific">Peptostreptococcus anaerobius 653-L</name>
    <dbReference type="NCBI Taxonomy" id="596329"/>
    <lineage>
        <taxon>Bacteria</taxon>
        <taxon>Bacillati</taxon>
        <taxon>Bacillota</taxon>
        <taxon>Clostridia</taxon>
        <taxon>Peptostreptococcales</taxon>
        <taxon>Peptostreptococcaceae</taxon>
        <taxon>Peptostreptococcus</taxon>
    </lineage>
</organism>
<accession>D3MR28</accession>
<evidence type="ECO:0000313" key="2">
    <source>
        <dbReference type="EMBL" id="EFD05416.1"/>
    </source>
</evidence>
<sequence length="184" mass="20889">MFFVDEDEIDKSSSLVINDSIYETELIASLYYLLTVDYKEGINEIFKPEVATEKKKAVVEYIEGQAAALADKKVSYIMKLEELESVDIDSEMMVLTEEIAILQQELSELMEENSAAVRQISEYQQEDANCKVLIDRYKSLTSQYKADLQRLDFIARGEVVVKGIVANDTSPFCGGRLNIMMKVI</sequence>
<gene>
    <name evidence="2" type="ORF">HMPREF0631_0222</name>
</gene>
<reference evidence="2 3" key="1">
    <citation type="submission" date="2010-01" db="EMBL/GenBank/DDBJ databases">
        <authorList>
            <person name="Dodson R."/>
            <person name="Madupu R."/>
            <person name="Durkin A.S."/>
            <person name="Torralba M."/>
            <person name="Methe B."/>
            <person name="Sutton G.G."/>
            <person name="Strausberg R.L."/>
            <person name="Nelson K.E."/>
        </authorList>
    </citation>
    <scope>NUCLEOTIDE SEQUENCE [LARGE SCALE GENOMIC DNA]</scope>
    <source>
        <strain evidence="2 3">653-L</strain>
    </source>
</reference>
<dbReference type="EMBL" id="ADJN01000021">
    <property type="protein sequence ID" value="EFD05416.1"/>
    <property type="molecule type" value="Genomic_DNA"/>
</dbReference>
<evidence type="ECO:0000256" key="1">
    <source>
        <dbReference type="SAM" id="Coils"/>
    </source>
</evidence>
<keyword evidence="1" id="KW-0175">Coiled coil</keyword>
<feature type="coiled-coil region" evidence="1">
    <location>
        <begin position="92"/>
        <end position="126"/>
    </location>
</feature>
<dbReference type="RefSeq" id="WP_002843346.1">
    <property type="nucleotide sequence ID" value="NZ_ADJN01000021.1"/>
</dbReference>
<name>D3MR28_9FIRM</name>
<protein>
    <submittedName>
        <fullName evidence="2">Uncharacterized protein</fullName>
    </submittedName>
</protein>
<dbReference type="GeneID" id="79843674"/>